<comment type="caution">
    <text evidence="2">The sequence shown here is derived from an EMBL/GenBank/DDBJ whole genome shotgun (WGS) entry which is preliminary data.</text>
</comment>
<dbReference type="RefSeq" id="WP_179443791.1">
    <property type="nucleotide sequence ID" value="NZ_JACBZS010000001.1"/>
</dbReference>
<evidence type="ECO:0000313" key="3">
    <source>
        <dbReference type="Proteomes" id="UP000527616"/>
    </source>
</evidence>
<dbReference type="PANTHER" id="PTHR22642">
    <property type="entry name" value="IMIDAZOLONEPROPIONASE"/>
    <property type="match status" value="1"/>
</dbReference>
<dbReference type="Gene3D" id="3.20.20.140">
    <property type="entry name" value="Metal-dependent hydrolases"/>
    <property type="match status" value="1"/>
</dbReference>
<dbReference type="AlphaFoldDB" id="A0A7Z0D6E9"/>
<dbReference type="GO" id="GO:0016810">
    <property type="term" value="F:hydrolase activity, acting on carbon-nitrogen (but not peptide) bonds"/>
    <property type="evidence" value="ECO:0007669"/>
    <property type="project" value="InterPro"/>
</dbReference>
<dbReference type="Gene3D" id="3.10.310.70">
    <property type="match status" value="1"/>
</dbReference>
<dbReference type="Pfam" id="PF07969">
    <property type="entry name" value="Amidohydro_3"/>
    <property type="match status" value="1"/>
</dbReference>
<proteinExistence type="predicted"/>
<dbReference type="InterPro" id="IPR032466">
    <property type="entry name" value="Metal_Hydrolase"/>
</dbReference>
<dbReference type="PANTHER" id="PTHR22642:SF2">
    <property type="entry name" value="PROTEIN LONG AFTER FAR-RED 3"/>
    <property type="match status" value="1"/>
</dbReference>
<sequence>MAGSLIIRRARPVFPDGEPAAPLVDLVLRDGRIAALGAAGSVGYAEAAPEIDADGRWLIPGLWDQHVHLRQWSRAESRLDLSGAGSAAQVCRMLTERGVAAGSGPLIAFGHRSAVWPDRASVAGLDAVTGTRPVILISGDAHQGWLNSAALRLLDLPSREEALTEDEWFAVSPAVEALGAGEPEQAAYARALAAAARRGIVGLTDFEFGDGWRTWPAAYAGELGRLRIRVACYADELDAVLAAGLRTGDPLDPTGRLRMGPFKIISDGSLNTRTAWCCDPYAANDHDSPDHGQANQTLAELTELLSRAHSGGLRVAVHAIGDRAADDALTALEASGARGTIEHAQLLRRSDITRMARLGITASVQPAHLLDDRDVAEQVWPGRTDRCFMFGSLARAGVPLVLGSDAPVAPLDPWLAMAAAVGRSGDERPAWHAAEALSPRQALAASTGGVDAVVSGGPADLVLLDRDPLAPANDAPTAAAALRQMPVALTVVDGSPVAGPLAG</sequence>
<dbReference type="InterPro" id="IPR011059">
    <property type="entry name" value="Metal-dep_hydrolase_composite"/>
</dbReference>
<feature type="domain" description="Amidohydrolase 3" evidence="1">
    <location>
        <begin position="50"/>
        <end position="497"/>
    </location>
</feature>
<dbReference type="EMBL" id="JACBZS010000001">
    <property type="protein sequence ID" value="NYI69760.1"/>
    <property type="molecule type" value="Genomic_DNA"/>
</dbReference>
<dbReference type="InterPro" id="IPR013108">
    <property type="entry name" value="Amidohydro_3"/>
</dbReference>
<keyword evidence="3" id="KW-1185">Reference proteome</keyword>
<protein>
    <recommendedName>
        <fullName evidence="1">Amidohydrolase 3 domain-containing protein</fullName>
    </recommendedName>
</protein>
<accession>A0A7Z0D6E9</accession>
<gene>
    <name evidence="2" type="ORF">GGQ54_000320</name>
</gene>
<dbReference type="SUPFAM" id="SSF51338">
    <property type="entry name" value="Composite domain of metallo-dependent hydrolases"/>
    <property type="match status" value="1"/>
</dbReference>
<name>A0A7Z0D6E9_9ACTN</name>
<dbReference type="Gene3D" id="2.30.40.10">
    <property type="entry name" value="Urease, subunit C, domain 1"/>
    <property type="match status" value="1"/>
</dbReference>
<dbReference type="Proteomes" id="UP000527616">
    <property type="component" value="Unassembled WGS sequence"/>
</dbReference>
<reference evidence="2 3" key="1">
    <citation type="submission" date="2020-07" db="EMBL/GenBank/DDBJ databases">
        <title>Sequencing the genomes of 1000 actinobacteria strains.</title>
        <authorList>
            <person name="Klenk H.-P."/>
        </authorList>
    </citation>
    <scope>NUCLEOTIDE SEQUENCE [LARGE SCALE GENOMIC DNA]</scope>
    <source>
        <strain evidence="2 3">DSM 103164</strain>
    </source>
</reference>
<evidence type="ECO:0000313" key="2">
    <source>
        <dbReference type="EMBL" id="NYI69760.1"/>
    </source>
</evidence>
<organism evidence="2 3">
    <name type="scientific">Naumannella cuiyingiana</name>
    <dbReference type="NCBI Taxonomy" id="1347891"/>
    <lineage>
        <taxon>Bacteria</taxon>
        <taxon>Bacillati</taxon>
        <taxon>Actinomycetota</taxon>
        <taxon>Actinomycetes</taxon>
        <taxon>Propionibacteriales</taxon>
        <taxon>Propionibacteriaceae</taxon>
        <taxon>Naumannella</taxon>
    </lineage>
</organism>
<dbReference type="SUPFAM" id="SSF51556">
    <property type="entry name" value="Metallo-dependent hydrolases"/>
    <property type="match status" value="1"/>
</dbReference>
<evidence type="ECO:0000259" key="1">
    <source>
        <dbReference type="Pfam" id="PF07969"/>
    </source>
</evidence>